<dbReference type="EMBL" id="CAJHJT010000001">
    <property type="protein sequence ID" value="CAD6993291.1"/>
    <property type="molecule type" value="Genomic_DNA"/>
</dbReference>
<comment type="caution">
    <text evidence="1">The sequence shown here is derived from an EMBL/GenBank/DDBJ whole genome shotgun (WGS) entry which is preliminary data.</text>
</comment>
<keyword evidence="2" id="KW-1185">Reference proteome</keyword>
<organism evidence="1 2">
    <name type="scientific">Ceratitis capitata</name>
    <name type="common">Mediterranean fruit fly</name>
    <name type="synonym">Tephritis capitata</name>
    <dbReference type="NCBI Taxonomy" id="7213"/>
    <lineage>
        <taxon>Eukaryota</taxon>
        <taxon>Metazoa</taxon>
        <taxon>Ecdysozoa</taxon>
        <taxon>Arthropoda</taxon>
        <taxon>Hexapoda</taxon>
        <taxon>Insecta</taxon>
        <taxon>Pterygota</taxon>
        <taxon>Neoptera</taxon>
        <taxon>Endopterygota</taxon>
        <taxon>Diptera</taxon>
        <taxon>Brachycera</taxon>
        <taxon>Muscomorpha</taxon>
        <taxon>Tephritoidea</taxon>
        <taxon>Tephritidae</taxon>
        <taxon>Ceratitis</taxon>
        <taxon>Ceratitis</taxon>
    </lineage>
</organism>
<proteinExistence type="predicted"/>
<gene>
    <name evidence="1" type="ORF">CCAP1982_LOCUS2107</name>
</gene>
<accession>A0A811U3Q2</accession>
<dbReference type="Proteomes" id="UP000606786">
    <property type="component" value="Unassembled WGS sequence"/>
</dbReference>
<dbReference type="AlphaFoldDB" id="A0A811U3Q2"/>
<name>A0A811U3Q2_CERCA</name>
<protein>
    <submittedName>
        <fullName evidence="1">(Mediterranean fruit fly) hypothetical protein</fullName>
    </submittedName>
</protein>
<evidence type="ECO:0000313" key="1">
    <source>
        <dbReference type="EMBL" id="CAD6993291.1"/>
    </source>
</evidence>
<reference evidence="1" key="1">
    <citation type="submission" date="2020-11" db="EMBL/GenBank/DDBJ databases">
        <authorList>
            <person name="Whitehead M."/>
        </authorList>
    </citation>
    <scope>NUCLEOTIDE SEQUENCE</scope>
    <source>
        <strain evidence="1">EGII</strain>
    </source>
</reference>
<evidence type="ECO:0000313" key="2">
    <source>
        <dbReference type="Proteomes" id="UP000606786"/>
    </source>
</evidence>
<sequence>MPQQRRVVNAVVGRGTLLSLINDILTVPAYVPGCSLLCGCIKSTTKATAVADSQHQEADKLQSNACELNILYGNMV</sequence>